<dbReference type="EMBL" id="JABBNI010000014">
    <property type="protein sequence ID" value="NMM62678.1"/>
    <property type="molecule type" value="Genomic_DNA"/>
</dbReference>
<organism evidence="1 2">
    <name type="scientific">Clostridium muellerianum</name>
    <dbReference type="NCBI Taxonomy" id="2716538"/>
    <lineage>
        <taxon>Bacteria</taxon>
        <taxon>Bacillati</taxon>
        <taxon>Bacillota</taxon>
        <taxon>Clostridia</taxon>
        <taxon>Eubacteriales</taxon>
        <taxon>Clostridiaceae</taxon>
        <taxon>Clostridium</taxon>
    </lineage>
</organism>
<dbReference type="RefSeq" id="WP_169297278.1">
    <property type="nucleotide sequence ID" value="NZ_JABBNI010000014.1"/>
</dbReference>
<evidence type="ECO:0000313" key="1">
    <source>
        <dbReference type="EMBL" id="NMM62678.1"/>
    </source>
</evidence>
<protein>
    <submittedName>
        <fullName evidence="1">Uncharacterized protein</fullName>
    </submittedName>
</protein>
<dbReference type="AlphaFoldDB" id="A0A7Y0EFX5"/>
<reference evidence="1 2" key="2">
    <citation type="submission" date="2020-06" db="EMBL/GenBank/DDBJ databases">
        <title>Complete Genome Sequence of Clostridium muelleri sp. nov. P21T, an Acid-Alcohol Producing Acetogen Isolated from Old Hay.</title>
        <authorList>
            <person name="Duncan K.E."/>
            <person name="Tanner R.S."/>
        </authorList>
    </citation>
    <scope>NUCLEOTIDE SEQUENCE [LARGE SCALE GENOMIC DNA]</scope>
    <source>
        <strain evidence="1 2">P21</strain>
    </source>
</reference>
<evidence type="ECO:0000313" key="2">
    <source>
        <dbReference type="Proteomes" id="UP000537131"/>
    </source>
</evidence>
<keyword evidence="2" id="KW-1185">Reference proteome</keyword>
<name>A0A7Y0EFX5_9CLOT</name>
<accession>A0A7Y0EFX5</accession>
<proteinExistence type="predicted"/>
<comment type="caution">
    <text evidence="1">The sequence shown here is derived from an EMBL/GenBank/DDBJ whole genome shotgun (WGS) entry which is preliminary data.</text>
</comment>
<gene>
    <name evidence="1" type="ORF">HBE96_08215</name>
</gene>
<dbReference type="Proteomes" id="UP000537131">
    <property type="component" value="Unassembled WGS sequence"/>
</dbReference>
<reference evidence="1 2" key="1">
    <citation type="submission" date="2020-04" db="EMBL/GenBank/DDBJ databases">
        <authorList>
            <person name="Doyle D.A."/>
        </authorList>
    </citation>
    <scope>NUCLEOTIDE SEQUENCE [LARGE SCALE GENOMIC DNA]</scope>
    <source>
        <strain evidence="1 2">P21</strain>
    </source>
</reference>
<sequence length="222" mass="25872">MNRGRTITFKYKHFQYDEHIKKLLSTDLNPNDELELQKIYSNYESLDVRRGYEYIIKDLYILIVKRNISTTDIANIYGIGSRTVQIWLKELGLNRTQKQAQKIAVTKRDYNFIKKGINNSHSSGSLTQNDIIYKLDKLLKEELNGYEIVIGITHHGISDCKTDIPVIVFKDTQVSKFLIETHSQLHKEKINRHKCYKLIKLSNNKDALKNVITEISEEVKGI</sequence>